<feature type="transmembrane region" description="Helical" evidence="1">
    <location>
        <begin position="93"/>
        <end position="114"/>
    </location>
</feature>
<dbReference type="AlphaFoldDB" id="A0A7S7SN17"/>
<gene>
    <name evidence="3" type="ORF">IRI77_06620</name>
</gene>
<dbReference type="Pfam" id="PF07786">
    <property type="entry name" value="HGSNAT_cat"/>
    <property type="match status" value="1"/>
</dbReference>
<feature type="domain" description="Heparan-alpha-glucosaminide N-acetyltransferase catalytic" evidence="2">
    <location>
        <begin position="11"/>
        <end position="216"/>
    </location>
</feature>
<protein>
    <submittedName>
        <fullName evidence="3">DUF1624 domain-containing protein</fullName>
    </submittedName>
</protein>
<organism evidence="3 4">
    <name type="scientific">Paludibaculum fermentans</name>
    <dbReference type="NCBI Taxonomy" id="1473598"/>
    <lineage>
        <taxon>Bacteria</taxon>
        <taxon>Pseudomonadati</taxon>
        <taxon>Acidobacteriota</taxon>
        <taxon>Terriglobia</taxon>
        <taxon>Bryobacterales</taxon>
        <taxon>Bryobacteraceae</taxon>
        <taxon>Paludibaculum</taxon>
    </lineage>
</organism>
<keyword evidence="1" id="KW-0812">Transmembrane</keyword>
<feature type="transmembrane region" description="Helical" evidence="1">
    <location>
        <begin position="148"/>
        <end position="170"/>
    </location>
</feature>
<evidence type="ECO:0000313" key="3">
    <source>
        <dbReference type="EMBL" id="QOY89620.1"/>
    </source>
</evidence>
<accession>A0A7S7SN17</accession>
<evidence type="ECO:0000256" key="1">
    <source>
        <dbReference type="SAM" id="Phobius"/>
    </source>
</evidence>
<feature type="transmembrane region" description="Helical" evidence="1">
    <location>
        <begin position="281"/>
        <end position="299"/>
    </location>
</feature>
<feature type="transmembrane region" description="Helical" evidence="1">
    <location>
        <begin position="218"/>
        <end position="236"/>
    </location>
</feature>
<dbReference type="InterPro" id="IPR012429">
    <property type="entry name" value="HGSNAT_cat"/>
</dbReference>
<keyword evidence="1" id="KW-1133">Transmembrane helix</keyword>
<proteinExistence type="predicted"/>
<feature type="transmembrane region" description="Helical" evidence="1">
    <location>
        <begin position="53"/>
        <end position="72"/>
    </location>
</feature>
<sequence length="369" mass="41084">MGNSTSRSGQRLAFLDWTRGFAAMIMLQGHVFHSFTSKELRADGPYTLSQFCGGLTPAVFLFLTGVTLGFLMDSGCRKGLSGWQRTTAALRRAGYLLAVAIAFRFQMWAFAFGQSPWTDIFRVDILNCMALGIAVLAPLAIFDTRERIRFAAISGLAIACAAPVISALNLDWVHPFARHWFVPDSNFFAFFPWAAFIAFGLSAGSILRMAADADMQRVMQWAALAGLGMIFGAQYFSNLPYSVYSNSDFWVNSPGLIFIKMGVILLLASFAYLWTTFMNPGWSFVRQLGGTSLLVYWVHTELVYGRWFGFWKESLTVPQTVAMAASVITLMITLSVARTGWKGGPGFHVWFRQQWNAWRSMTPDQATGD</sequence>
<feature type="transmembrane region" description="Helical" evidence="1">
    <location>
        <begin position="12"/>
        <end position="33"/>
    </location>
</feature>
<feature type="transmembrane region" description="Helical" evidence="1">
    <location>
        <begin position="190"/>
        <end position="211"/>
    </location>
</feature>
<name>A0A7S7SN17_PALFE</name>
<keyword evidence="1" id="KW-0472">Membrane</keyword>
<dbReference type="KEGG" id="pfer:IRI77_06620"/>
<feature type="transmembrane region" description="Helical" evidence="1">
    <location>
        <begin position="256"/>
        <end position="274"/>
    </location>
</feature>
<dbReference type="RefSeq" id="WP_194451282.1">
    <property type="nucleotide sequence ID" value="NZ_CP063849.1"/>
</dbReference>
<dbReference type="Proteomes" id="UP000593892">
    <property type="component" value="Chromosome"/>
</dbReference>
<keyword evidence="4" id="KW-1185">Reference proteome</keyword>
<dbReference type="EMBL" id="CP063849">
    <property type="protein sequence ID" value="QOY89620.1"/>
    <property type="molecule type" value="Genomic_DNA"/>
</dbReference>
<reference evidence="3 4" key="1">
    <citation type="submission" date="2020-10" db="EMBL/GenBank/DDBJ databases">
        <title>Complete genome sequence of Paludibaculum fermentans P105T, a facultatively anaerobic acidobacterium capable of dissimilatory Fe(III) reduction.</title>
        <authorList>
            <person name="Dedysh S.N."/>
            <person name="Beletsky A.V."/>
            <person name="Kulichevskaya I.S."/>
            <person name="Mardanov A.V."/>
            <person name="Ravin N.V."/>
        </authorList>
    </citation>
    <scope>NUCLEOTIDE SEQUENCE [LARGE SCALE GENOMIC DNA]</scope>
    <source>
        <strain evidence="3 4">P105</strain>
    </source>
</reference>
<evidence type="ECO:0000259" key="2">
    <source>
        <dbReference type="Pfam" id="PF07786"/>
    </source>
</evidence>
<feature type="transmembrane region" description="Helical" evidence="1">
    <location>
        <begin position="319"/>
        <end position="337"/>
    </location>
</feature>
<feature type="transmembrane region" description="Helical" evidence="1">
    <location>
        <begin position="120"/>
        <end position="141"/>
    </location>
</feature>
<evidence type="ECO:0000313" key="4">
    <source>
        <dbReference type="Proteomes" id="UP000593892"/>
    </source>
</evidence>